<dbReference type="GO" id="GO:0006313">
    <property type="term" value="P:DNA transposition"/>
    <property type="evidence" value="ECO:0007669"/>
    <property type="project" value="InterPro"/>
</dbReference>
<evidence type="ECO:0000259" key="3">
    <source>
        <dbReference type="Pfam" id="PF02371"/>
    </source>
</evidence>
<dbReference type="AlphaFoldDB" id="A0A2S7MV22"/>
<dbReference type="Proteomes" id="UP000239663">
    <property type="component" value="Unassembled WGS sequence"/>
</dbReference>
<dbReference type="EMBL" id="PKOZ01000038">
    <property type="protein sequence ID" value="PQD93633.1"/>
    <property type="molecule type" value="Genomic_DNA"/>
</dbReference>
<dbReference type="InterPro" id="IPR002525">
    <property type="entry name" value="Transp_IS110-like_N"/>
</dbReference>
<dbReference type="InterPro" id="IPR003346">
    <property type="entry name" value="Transposase_20"/>
</dbReference>
<dbReference type="NCBIfam" id="NF033542">
    <property type="entry name" value="transpos_IS110"/>
    <property type="match status" value="1"/>
</dbReference>
<dbReference type="PANTHER" id="PTHR33055:SF13">
    <property type="entry name" value="TRANSPOSASE"/>
    <property type="match status" value="1"/>
</dbReference>
<evidence type="ECO:0000313" key="4">
    <source>
        <dbReference type="EMBL" id="PQD93633.1"/>
    </source>
</evidence>
<sequence>MNYNQNKKIAQITPETLIVGVDIAKFKHVARAQDFRGIEFGSPCYFENTNEGFTHFLDWIFQLKQKHEMLHVIVGMEPTGHYWFNLAHILKEKGIKFVAVNPLHVKKSKELDDNSPTKNDVKDARVIAQLVKDGRYAEPTIPQGVYAELRVAKKLRDLLIVDQQIVQGQIHNWIDRYFPEFLTVFKNWEGKAALQLLKLNVLPHELAEFSDQELLTYLRKAVTRSVGLKKIQAIKQAAKTSIGIRQGVDMSKLELETLIEKYEFLQSKFEELDARMDGLIDQIPGVSQMMAIKGIGRDTVAGFFAEVGDLNEYSHPRQIMKLAGLSLKENTSGKHKGQTRITKRGRKKLRALLFRVCMILVAKNSAFKALHAYYTQRPDNPLKKMQSIIALCNKLIRILFAIGKKPFEFQEEKMLRDIPHMASYHKTEAVA</sequence>
<accession>A0A2S7MV22</accession>
<keyword evidence="5" id="KW-1185">Reference proteome</keyword>
<keyword evidence="1" id="KW-0175">Coiled coil</keyword>
<proteinExistence type="predicted"/>
<comment type="caution">
    <text evidence="4">The sequence shown here is derived from an EMBL/GenBank/DDBJ whole genome shotgun (WGS) entry which is preliminary data.</text>
</comment>
<dbReference type="InterPro" id="IPR047650">
    <property type="entry name" value="Transpos_IS110"/>
</dbReference>
<gene>
    <name evidence="4" type="ORF">CYL18_18890</name>
</gene>
<dbReference type="RefSeq" id="WP_104851012.1">
    <property type="nucleotide sequence ID" value="NZ_PKOZ01000038.1"/>
</dbReference>
<organism evidence="4 5">
    <name type="scientific">Pradoshia eiseniae</name>
    <dbReference type="NCBI Taxonomy" id="2064768"/>
    <lineage>
        <taxon>Bacteria</taxon>
        <taxon>Bacillati</taxon>
        <taxon>Bacillota</taxon>
        <taxon>Bacilli</taxon>
        <taxon>Bacillales</taxon>
        <taxon>Bacillaceae</taxon>
        <taxon>Pradoshia</taxon>
    </lineage>
</organism>
<feature type="domain" description="Transposase IS110-like N-terminal" evidence="2">
    <location>
        <begin position="19"/>
        <end position="179"/>
    </location>
</feature>
<feature type="coiled-coil region" evidence="1">
    <location>
        <begin position="248"/>
        <end position="282"/>
    </location>
</feature>
<dbReference type="GO" id="GO:0003677">
    <property type="term" value="F:DNA binding"/>
    <property type="evidence" value="ECO:0007669"/>
    <property type="project" value="InterPro"/>
</dbReference>
<protein>
    <submittedName>
        <fullName evidence="4">IS110 family transposase</fullName>
    </submittedName>
</protein>
<dbReference type="GO" id="GO:0004803">
    <property type="term" value="F:transposase activity"/>
    <property type="evidence" value="ECO:0007669"/>
    <property type="project" value="InterPro"/>
</dbReference>
<dbReference type="Pfam" id="PF02371">
    <property type="entry name" value="Transposase_20"/>
    <property type="match status" value="1"/>
</dbReference>
<feature type="domain" description="Transposase IS116/IS110/IS902 C-terminal" evidence="3">
    <location>
        <begin position="289"/>
        <end position="371"/>
    </location>
</feature>
<dbReference type="OrthoDB" id="9790935at2"/>
<dbReference type="Pfam" id="PF01548">
    <property type="entry name" value="DEDD_Tnp_IS110"/>
    <property type="match status" value="1"/>
</dbReference>
<name>A0A2S7MV22_9BACI</name>
<evidence type="ECO:0000259" key="2">
    <source>
        <dbReference type="Pfam" id="PF01548"/>
    </source>
</evidence>
<evidence type="ECO:0000256" key="1">
    <source>
        <dbReference type="SAM" id="Coils"/>
    </source>
</evidence>
<dbReference type="PANTHER" id="PTHR33055">
    <property type="entry name" value="TRANSPOSASE FOR INSERTION SEQUENCE ELEMENT IS1111A"/>
    <property type="match status" value="1"/>
</dbReference>
<evidence type="ECO:0000313" key="5">
    <source>
        <dbReference type="Proteomes" id="UP000239663"/>
    </source>
</evidence>
<reference evidence="4 5" key="1">
    <citation type="submission" date="2017-12" db="EMBL/GenBank/DDBJ databases">
        <title>Taxonomic description and draft genome of Pradoshia cofamensis Gen. nov., sp. nov., a thermotolerant bacillale isolated from anterior gut of earthworm Eisenia fetida.</title>
        <authorList>
            <person name="Saha T."/>
            <person name="Chakraborty R."/>
        </authorList>
    </citation>
    <scope>NUCLEOTIDE SEQUENCE [LARGE SCALE GENOMIC DNA]</scope>
    <source>
        <strain evidence="4 5">EAG3</strain>
    </source>
</reference>